<dbReference type="InterPro" id="IPR034904">
    <property type="entry name" value="FSCA_dom_sf"/>
</dbReference>
<dbReference type="GO" id="GO:0005506">
    <property type="term" value="F:iron ion binding"/>
    <property type="evidence" value="ECO:0007669"/>
    <property type="project" value="InterPro"/>
</dbReference>
<reference evidence="1 2" key="1">
    <citation type="submission" date="2016-10" db="EMBL/GenBank/DDBJ databases">
        <authorList>
            <person name="de Groot N.N."/>
        </authorList>
    </citation>
    <scope>NUCLEOTIDE SEQUENCE [LARGE SCALE GENOMIC DNA]</scope>
    <source>
        <strain evidence="1 2">B25</strain>
    </source>
</reference>
<dbReference type="EMBL" id="FOFU01000002">
    <property type="protein sequence ID" value="SEQ04786.1"/>
    <property type="molecule type" value="Genomic_DNA"/>
</dbReference>
<dbReference type="Pfam" id="PF01106">
    <property type="entry name" value="NifU"/>
    <property type="match status" value="1"/>
</dbReference>
<proteinExistence type="predicted"/>
<dbReference type="GO" id="GO:0016226">
    <property type="term" value="P:iron-sulfur cluster assembly"/>
    <property type="evidence" value="ECO:0007669"/>
    <property type="project" value="InterPro"/>
</dbReference>
<protein>
    <submittedName>
        <fullName evidence="1">Fe-S cluster biogenesis protein NfuA, 4Fe-4S-binding domain</fullName>
    </submittedName>
</protein>
<evidence type="ECO:0000313" key="1">
    <source>
        <dbReference type="EMBL" id="SEQ04786.1"/>
    </source>
</evidence>
<dbReference type="InterPro" id="IPR001075">
    <property type="entry name" value="NIF_FeS_clus_asmbl_NifU_C"/>
</dbReference>
<organism evidence="1 2">
    <name type="scientific">Treponema bryantii</name>
    <dbReference type="NCBI Taxonomy" id="163"/>
    <lineage>
        <taxon>Bacteria</taxon>
        <taxon>Pseudomonadati</taxon>
        <taxon>Spirochaetota</taxon>
        <taxon>Spirochaetia</taxon>
        <taxon>Spirochaetales</taxon>
        <taxon>Treponemataceae</taxon>
        <taxon>Treponema</taxon>
    </lineage>
</organism>
<dbReference type="Gene3D" id="3.30.300.130">
    <property type="entry name" value="Fe-S cluster assembly (FSCA)"/>
    <property type="match status" value="1"/>
</dbReference>
<dbReference type="PANTHER" id="PTHR11178">
    <property type="entry name" value="IRON-SULFUR CLUSTER SCAFFOLD PROTEIN NFU-RELATED"/>
    <property type="match status" value="1"/>
</dbReference>
<dbReference type="PANTHER" id="PTHR11178:SF25">
    <property type="entry name" value="NIFU-LIKE PROTEIN 3, CHLOROPLASTIC"/>
    <property type="match status" value="1"/>
</dbReference>
<keyword evidence="2" id="KW-1185">Reference proteome</keyword>
<dbReference type="STRING" id="163.SAMN04487775_101307"/>
<dbReference type="eggNOG" id="COG0694">
    <property type="taxonomic scope" value="Bacteria"/>
</dbReference>
<dbReference type="SUPFAM" id="SSF117916">
    <property type="entry name" value="Fe-S cluster assembly (FSCA) domain-like"/>
    <property type="match status" value="1"/>
</dbReference>
<accession>A0A1H9CU85</accession>
<evidence type="ECO:0000313" key="2">
    <source>
        <dbReference type="Proteomes" id="UP000182360"/>
    </source>
</evidence>
<dbReference type="GO" id="GO:0051536">
    <property type="term" value="F:iron-sulfur cluster binding"/>
    <property type="evidence" value="ECO:0007669"/>
    <property type="project" value="InterPro"/>
</dbReference>
<gene>
    <name evidence="1" type="ORF">SAMN04487977_102311</name>
</gene>
<dbReference type="OrthoDB" id="9796965at2"/>
<name>A0A1H9CU85_9SPIR</name>
<sequence>MIEDPKLLETVKEALEMFRPQLQADGGDMEFVCIDDDYKVHLNLTGACGGCPMAVMTLKMGIERYLIDACPEIKEVVQDNAQNLDDMGMGF</sequence>
<dbReference type="Proteomes" id="UP000182360">
    <property type="component" value="Unassembled WGS sequence"/>
</dbReference>